<name>A0A5C4N9V1_9RHOB</name>
<dbReference type="PANTHER" id="PTHR42714:SF2">
    <property type="entry name" value="TRNA MODIFICATION GTPASE GTPBP3, MITOCHONDRIAL"/>
    <property type="match status" value="1"/>
</dbReference>
<dbReference type="Pfam" id="PF01926">
    <property type="entry name" value="MMR_HSR1"/>
    <property type="match status" value="1"/>
</dbReference>
<dbReference type="GO" id="GO:0030488">
    <property type="term" value="P:tRNA methylation"/>
    <property type="evidence" value="ECO:0007669"/>
    <property type="project" value="TreeGrafter"/>
</dbReference>
<dbReference type="PROSITE" id="PS00675">
    <property type="entry name" value="SIGMA54_INTERACT_1"/>
    <property type="match status" value="1"/>
</dbReference>
<dbReference type="GO" id="GO:0002098">
    <property type="term" value="P:tRNA wobble uridine modification"/>
    <property type="evidence" value="ECO:0007669"/>
    <property type="project" value="TreeGrafter"/>
</dbReference>
<organism evidence="3 4">
    <name type="scientific">Rubellimicrobium roseum</name>
    <dbReference type="NCBI Taxonomy" id="687525"/>
    <lineage>
        <taxon>Bacteria</taxon>
        <taxon>Pseudomonadati</taxon>
        <taxon>Pseudomonadota</taxon>
        <taxon>Alphaproteobacteria</taxon>
        <taxon>Rhodobacterales</taxon>
        <taxon>Roseobacteraceae</taxon>
        <taxon>Rubellimicrobium</taxon>
    </lineage>
</organism>
<keyword evidence="1" id="KW-0472">Membrane</keyword>
<dbReference type="AlphaFoldDB" id="A0A5C4N9V1"/>
<evidence type="ECO:0000259" key="2">
    <source>
        <dbReference type="Pfam" id="PF01926"/>
    </source>
</evidence>
<feature type="transmembrane region" description="Helical" evidence="1">
    <location>
        <begin position="20"/>
        <end position="41"/>
    </location>
</feature>
<dbReference type="OrthoDB" id="238366at2"/>
<dbReference type="PANTHER" id="PTHR42714">
    <property type="entry name" value="TRNA MODIFICATION GTPASE GTPBP3"/>
    <property type="match status" value="1"/>
</dbReference>
<gene>
    <name evidence="3" type="ORF">FHG71_14585</name>
</gene>
<protein>
    <recommendedName>
        <fullName evidence="2">G domain-containing protein</fullName>
    </recommendedName>
</protein>
<dbReference type="CDD" id="cd00882">
    <property type="entry name" value="Ras_like_GTPase"/>
    <property type="match status" value="1"/>
</dbReference>
<dbReference type="InterPro" id="IPR006073">
    <property type="entry name" value="GTP-bd"/>
</dbReference>
<dbReference type="Gene3D" id="3.40.50.300">
    <property type="entry name" value="P-loop containing nucleotide triphosphate hydrolases"/>
    <property type="match status" value="1"/>
</dbReference>
<feature type="domain" description="G" evidence="2">
    <location>
        <begin position="285"/>
        <end position="380"/>
    </location>
</feature>
<dbReference type="RefSeq" id="WP_139082431.1">
    <property type="nucleotide sequence ID" value="NZ_VDFV01000024.1"/>
</dbReference>
<accession>A0A5C4N9V1</accession>
<dbReference type="GO" id="GO:0005829">
    <property type="term" value="C:cytosol"/>
    <property type="evidence" value="ECO:0007669"/>
    <property type="project" value="TreeGrafter"/>
</dbReference>
<evidence type="ECO:0000256" key="1">
    <source>
        <dbReference type="SAM" id="Phobius"/>
    </source>
</evidence>
<evidence type="ECO:0000313" key="4">
    <source>
        <dbReference type="Proteomes" id="UP000305709"/>
    </source>
</evidence>
<evidence type="ECO:0000313" key="3">
    <source>
        <dbReference type="EMBL" id="TNC68509.1"/>
    </source>
</evidence>
<comment type="caution">
    <text evidence="3">The sequence shown here is derived from an EMBL/GenBank/DDBJ whole genome shotgun (WGS) entry which is preliminary data.</text>
</comment>
<dbReference type="GO" id="GO:0005525">
    <property type="term" value="F:GTP binding"/>
    <property type="evidence" value="ECO:0007669"/>
    <property type="project" value="InterPro"/>
</dbReference>
<dbReference type="SUPFAM" id="SSF52540">
    <property type="entry name" value="P-loop containing nucleoside triphosphate hydrolases"/>
    <property type="match status" value="1"/>
</dbReference>
<dbReference type="InterPro" id="IPR027417">
    <property type="entry name" value="P-loop_NTPase"/>
</dbReference>
<keyword evidence="1" id="KW-1133">Transmembrane helix</keyword>
<dbReference type="Proteomes" id="UP000305709">
    <property type="component" value="Unassembled WGS sequence"/>
</dbReference>
<reference evidence="3 4" key="1">
    <citation type="submission" date="2019-06" db="EMBL/GenBank/DDBJ databases">
        <authorList>
            <person name="Jiang L."/>
        </authorList>
    </citation>
    <scope>NUCLEOTIDE SEQUENCE [LARGE SCALE GENOMIC DNA]</scope>
    <source>
        <strain evidence="3 4">YIM 48858</strain>
    </source>
</reference>
<dbReference type="InterPro" id="IPR025662">
    <property type="entry name" value="Sigma_54_int_dom_ATP-bd_1"/>
</dbReference>
<dbReference type="EMBL" id="VDFV01000024">
    <property type="protein sequence ID" value="TNC68509.1"/>
    <property type="molecule type" value="Genomic_DNA"/>
</dbReference>
<keyword evidence="4" id="KW-1185">Reference proteome</keyword>
<keyword evidence="1" id="KW-0812">Transmembrane</keyword>
<sequence>MSPASTSARLRRALLRWDRLLVLTAAALPTLVSAVLGFLWLGERGLLLPFAGGCAALAALVAGARVLARWRPVTAPSALSPDLAVAPDPDWSERETAVFGRVRARIEARTAEAQPWNRMPDLVMEVLREVATGLGGRGVLDFTLPEALLLVERTASRYRARMRRHVPFVDRVSIRTIEWAWTRRRALHQGYTWASAAHRLARIASNPPAAILREVEGLVAGGNAGWLGGQMQGVAQALLLEEVAHAAVELYGGRLRFSDAELLELGLAGADLDRARLVAPDAPLRVLLVGQTGAGKSTMLNALLGADHAETDAAPTTPGFVAHEGEIDGLPCFLVDSAGLDGGEAGLDTLLAEMERADLILWVLRANRPGRAVDQRLLRRFQAAFDATPERQRPEIVAVATGVDRLLPGWPFPENLLPPEAQVRVAEAVQAIGADLDVRLPVPVCAIAPEWNIEALRTALIAALPRAIKAQRNRRRLEATQGSGLRQEVGRAGRGLVLGAETLGGRLLRRVRPGGERPRGSTDPA</sequence>
<proteinExistence type="predicted"/>